<gene>
    <name evidence="2" type="ORF">DI556_08995</name>
</gene>
<dbReference type="PIRSF" id="PIRSF012641">
    <property type="entry name" value="UCP012641"/>
    <property type="match status" value="1"/>
</dbReference>
<comment type="caution">
    <text evidence="2">The sequence shown here is derived from an EMBL/GenBank/DDBJ whole genome shotgun (WGS) entry which is preliminary data.</text>
</comment>
<evidence type="ECO:0000259" key="1">
    <source>
        <dbReference type="Pfam" id="PF10005"/>
    </source>
</evidence>
<sequence>MKLSLCAICGHLLQFEHVACRKCGAPLGFVPGSMELTTLIAGEDGGLVSASDTGKAWKRCVNGAANDCNWLIPAESAEVHCLSCRLNRNLADMSVPGHRERWRALEAAKRRLIYGLMRFGLPIASHKDAEERGLAFDFLTGTRGAPIITGHANGLITINIDEADPGERERTRLALGEPYRTLVGHFRHEAGHFYWDLLVLDGGKADACRAVFGDERESYSDAVERHYANGPKEGWEDAYVSAYATMHPWEDFAETWTHYLHMVDTLDTAAGFGLAVSPRVGEDPRNATVIDFDPYRPPNLLALVRAWLPLTAAVNSLNRSMGQPDLYPFDPSPNVLAKVQFIHDLLHPAEANPAVSRSG</sequence>
<dbReference type="Pfam" id="PF15887">
    <property type="entry name" value="Peptidase_Mx"/>
    <property type="match status" value="1"/>
</dbReference>
<evidence type="ECO:0000313" key="3">
    <source>
        <dbReference type="Proteomes" id="UP000249185"/>
    </source>
</evidence>
<dbReference type="EMBL" id="QFPW01000005">
    <property type="protein sequence ID" value="PZQ50190.1"/>
    <property type="molecule type" value="Genomic_DNA"/>
</dbReference>
<dbReference type="AlphaFoldDB" id="A0A2W5QFF3"/>
<reference evidence="2 3" key="1">
    <citation type="submission" date="2017-08" db="EMBL/GenBank/DDBJ databases">
        <title>Infants hospitalized years apart are colonized by the same room-sourced microbial strains.</title>
        <authorList>
            <person name="Brooks B."/>
            <person name="Olm M.R."/>
            <person name="Firek B.A."/>
            <person name="Baker R."/>
            <person name="Thomas B.C."/>
            <person name="Morowitz M.J."/>
            <person name="Banfield J.F."/>
        </authorList>
    </citation>
    <scope>NUCLEOTIDE SEQUENCE [LARGE SCALE GENOMIC DNA]</scope>
    <source>
        <strain evidence="2">S2_005_002_R2_34</strain>
    </source>
</reference>
<dbReference type="InterPro" id="IPR031321">
    <property type="entry name" value="UCP012641"/>
</dbReference>
<dbReference type="Proteomes" id="UP000249185">
    <property type="component" value="Unassembled WGS sequence"/>
</dbReference>
<protein>
    <recommendedName>
        <fullName evidence="1">Zinc-ribbon domain-containing protein</fullName>
    </recommendedName>
</protein>
<evidence type="ECO:0000313" key="2">
    <source>
        <dbReference type="EMBL" id="PZQ50190.1"/>
    </source>
</evidence>
<feature type="domain" description="Zinc-ribbon" evidence="1">
    <location>
        <begin position="6"/>
        <end position="94"/>
    </location>
</feature>
<dbReference type="Pfam" id="PF10005">
    <property type="entry name" value="Zn_ribbon_DZR_6"/>
    <property type="match status" value="1"/>
</dbReference>
<dbReference type="InterPro" id="IPR011201">
    <property type="entry name" value="Zinc-ribbon_6_bact"/>
</dbReference>
<organism evidence="2 3">
    <name type="scientific">Rhodovulum sulfidophilum</name>
    <name type="common">Rhodobacter sulfidophilus</name>
    <dbReference type="NCBI Taxonomy" id="35806"/>
    <lineage>
        <taxon>Bacteria</taxon>
        <taxon>Pseudomonadati</taxon>
        <taxon>Pseudomonadota</taxon>
        <taxon>Alphaproteobacteria</taxon>
        <taxon>Rhodobacterales</taxon>
        <taxon>Paracoccaceae</taxon>
        <taxon>Rhodovulum</taxon>
    </lineage>
</organism>
<accession>A0A2W5QFF3</accession>
<proteinExistence type="predicted"/>
<name>A0A2W5QFF3_RHOSU</name>